<feature type="domain" description="Fibronectin type-III" evidence="1">
    <location>
        <begin position="160"/>
        <end position="255"/>
    </location>
</feature>
<protein>
    <recommendedName>
        <fullName evidence="1">Fibronectin type-III domain-containing protein</fullName>
    </recommendedName>
</protein>
<name>A0A0B3VP46_9FIRM</name>
<dbReference type="AlphaFoldDB" id="A0A0B3VP46"/>
<dbReference type="PROSITE" id="PS50853">
    <property type="entry name" value="FN3"/>
    <property type="match status" value="1"/>
</dbReference>
<dbReference type="Gene3D" id="2.60.40.10">
    <property type="entry name" value="Immunoglobulins"/>
    <property type="match status" value="1"/>
</dbReference>
<dbReference type="InterPro" id="IPR003961">
    <property type="entry name" value="FN3_dom"/>
</dbReference>
<dbReference type="InterPro" id="IPR013783">
    <property type="entry name" value="Ig-like_fold"/>
</dbReference>
<accession>A0A0B3VP46</accession>
<reference evidence="2 3" key="1">
    <citation type="submission" date="2014-12" db="EMBL/GenBank/DDBJ databases">
        <title>Draft genome sequence of Terrisporobacter sp. 08-306576, isolated from the blood culture of a bacteremia patient.</title>
        <authorList>
            <person name="Lund L.C."/>
            <person name="Sydenham T.V."/>
            <person name="Hogh S.V."/>
            <person name="Skov M.N."/>
            <person name="Kemp M."/>
            <person name="Justesen U.S."/>
        </authorList>
    </citation>
    <scope>NUCLEOTIDE SEQUENCE [LARGE SCALE GENOMIC DNA]</scope>
    <source>
        <strain evidence="2 3">08-306576</strain>
    </source>
</reference>
<sequence>MHFGFTSSHYNGTIVLSGSNSIDNISCTAYPVTDIPVRIDNDPINIVDGYLNIKGAIPDVVDLYVNGSKIDTSIQGKFIIDDFYIGDVDKLTLSFRTVFGNTIEKTFDVNQCTKLPDGSINNIPKIQAKDIVLKVGDKFNVMSEVSALDKEDRNITSNIVPQSVLNIQSKSNSYSSDKVTWSPIENVDGYEVYRTTSKGGTYSLRKTVTSGSTLSYTNTGLITGKTYYYKVKAYRLVNGKKIYSSYSYIVSASRNFLYQV</sequence>
<dbReference type="CDD" id="cd00063">
    <property type="entry name" value="FN3"/>
    <property type="match status" value="1"/>
</dbReference>
<dbReference type="SUPFAM" id="SSF49265">
    <property type="entry name" value="Fibronectin type III"/>
    <property type="match status" value="1"/>
</dbReference>
<evidence type="ECO:0000313" key="3">
    <source>
        <dbReference type="Proteomes" id="UP000031189"/>
    </source>
</evidence>
<evidence type="ECO:0000313" key="2">
    <source>
        <dbReference type="EMBL" id="KHS58561.1"/>
    </source>
</evidence>
<dbReference type="RefSeq" id="WP_039678250.1">
    <property type="nucleotide sequence ID" value="NZ_JAWGXO010000003.1"/>
</dbReference>
<keyword evidence="3" id="KW-1185">Reference proteome</keyword>
<evidence type="ECO:0000259" key="1">
    <source>
        <dbReference type="PROSITE" id="PS50853"/>
    </source>
</evidence>
<dbReference type="InterPro" id="IPR036116">
    <property type="entry name" value="FN3_sf"/>
</dbReference>
<proteinExistence type="predicted"/>
<dbReference type="EMBL" id="JWHR01000027">
    <property type="protein sequence ID" value="KHS58561.1"/>
    <property type="molecule type" value="Genomic_DNA"/>
</dbReference>
<dbReference type="STRING" id="1577792.QX51_02050"/>
<gene>
    <name evidence="2" type="ORF">QX51_02050</name>
</gene>
<comment type="caution">
    <text evidence="2">The sequence shown here is derived from an EMBL/GenBank/DDBJ whole genome shotgun (WGS) entry which is preliminary data.</text>
</comment>
<organism evidence="2 3">
    <name type="scientific">Terrisporobacter othiniensis</name>
    <dbReference type="NCBI Taxonomy" id="1577792"/>
    <lineage>
        <taxon>Bacteria</taxon>
        <taxon>Bacillati</taxon>
        <taxon>Bacillota</taxon>
        <taxon>Clostridia</taxon>
        <taxon>Peptostreptococcales</taxon>
        <taxon>Peptostreptococcaceae</taxon>
        <taxon>Terrisporobacter</taxon>
    </lineage>
</organism>
<dbReference type="Proteomes" id="UP000031189">
    <property type="component" value="Unassembled WGS sequence"/>
</dbReference>